<dbReference type="Pfam" id="PF11159">
    <property type="entry name" value="DUF2939"/>
    <property type="match status" value="1"/>
</dbReference>
<keyword evidence="2" id="KW-0812">Transmembrane</keyword>
<evidence type="ECO:0000313" key="4">
    <source>
        <dbReference type="Proteomes" id="UP000218427"/>
    </source>
</evidence>
<evidence type="ECO:0000256" key="1">
    <source>
        <dbReference type="SAM" id="MobiDB-lite"/>
    </source>
</evidence>
<reference evidence="3" key="1">
    <citation type="submission" date="2017-08" db="EMBL/GenBank/DDBJ databases">
        <title>Microbulbifer marisrubri sp. nov., a halophilic alphaproteobacterium isolated from marine sediment of the Yellow Sea, China.</title>
        <authorList>
            <person name="Zhang G."/>
            <person name="Xiong Q."/>
        </authorList>
    </citation>
    <scope>NUCLEOTIDE SEQUENCE [LARGE SCALE GENOMIC DNA]</scope>
    <source>
        <strain evidence="3">WRN-8</strain>
    </source>
</reference>
<organism evidence="3 4">
    <name type="scientific">Microbulbifer flavimaris</name>
    <dbReference type="NCBI Taxonomy" id="1781068"/>
    <lineage>
        <taxon>Bacteria</taxon>
        <taxon>Pseudomonadati</taxon>
        <taxon>Pseudomonadota</taxon>
        <taxon>Gammaproteobacteria</taxon>
        <taxon>Cellvibrionales</taxon>
        <taxon>Microbulbiferaceae</taxon>
        <taxon>Microbulbifer</taxon>
    </lineage>
</organism>
<protein>
    <submittedName>
        <fullName evidence="3">DUF2939 domain-containing protein</fullName>
    </submittedName>
</protein>
<accession>A0ABX4I0S1</accession>
<dbReference type="Proteomes" id="UP000218427">
    <property type="component" value="Unassembled WGS sequence"/>
</dbReference>
<keyword evidence="2" id="KW-1133">Transmembrane helix</keyword>
<gene>
    <name evidence="3" type="ORF">AWR36_008405</name>
</gene>
<name>A0ABX4I0S1_9GAMM</name>
<evidence type="ECO:0000313" key="3">
    <source>
        <dbReference type="EMBL" id="PCO06005.1"/>
    </source>
</evidence>
<comment type="caution">
    <text evidence="3">The sequence shown here is derived from an EMBL/GenBank/DDBJ whole genome shotgun (WGS) entry which is preliminary data.</text>
</comment>
<evidence type="ECO:0000256" key="2">
    <source>
        <dbReference type="SAM" id="Phobius"/>
    </source>
</evidence>
<dbReference type="EMBL" id="LRFG02000002">
    <property type="protein sequence ID" value="PCO06005.1"/>
    <property type="molecule type" value="Genomic_DNA"/>
</dbReference>
<proteinExistence type="predicted"/>
<keyword evidence="2" id="KW-0472">Membrane</keyword>
<sequence length="334" mass="36471">MRAGRRGDPGGDCGGGAGRRRARRRLPGTAEETHCGHRRDRARKGCRRPRRLACSRRAPGRAPPGTAPAAVRPRALLRAGAVSVVGCEEVAWQRWLLCDLAHIAIVPPCSHAGNGCGGPIGCKDGRCMAARLRLPLAESGGSRGVPVKKLLVLAVLLALGGYIALPWYTVERIERTAAEDDVERLAGYIDFPTLRDNLKAGLQEDLRRSMGDEVPPELSDFLSAGTNLLIGPILRQLVTPEGIAELLRGGESLLAFERELYRRSEPPAPGDEGSEQVTDGWRLLGWRFAGLNRVHADYGPEGDPQLQLSLERQGARWRVVDLQFLPETEQQERD</sequence>
<keyword evidence="4" id="KW-1185">Reference proteome</keyword>
<feature type="transmembrane region" description="Helical" evidence="2">
    <location>
        <begin position="150"/>
        <end position="168"/>
    </location>
</feature>
<dbReference type="InterPro" id="IPR021330">
    <property type="entry name" value="DUF2939"/>
</dbReference>
<feature type="compositionally biased region" description="Basic residues" evidence="1">
    <location>
        <begin position="36"/>
        <end position="47"/>
    </location>
</feature>
<feature type="region of interest" description="Disordered" evidence="1">
    <location>
        <begin position="1"/>
        <end position="47"/>
    </location>
</feature>